<sequence length="68" mass="8047">MRKNITSELEVVQIWMFCERVLIFFIIIHDDLDCQTLFLDIVGAQFGFGRVKTAQKNLTRHSYQVLAW</sequence>
<gene>
    <name evidence="1" type="ORF">J21TS3_21940</name>
</gene>
<evidence type="ECO:0000313" key="2">
    <source>
        <dbReference type="Proteomes" id="UP000680638"/>
    </source>
</evidence>
<dbReference type="EMBL" id="BORW01000009">
    <property type="protein sequence ID" value="GIO67373.1"/>
    <property type="molecule type" value="Genomic_DNA"/>
</dbReference>
<protein>
    <submittedName>
        <fullName evidence="1">Uncharacterized protein</fullName>
    </submittedName>
</protein>
<name>A0ABQ4LW43_9BACL</name>
<reference evidence="1 2" key="1">
    <citation type="submission" date="2021-03" db="EMBL/GenBank/DDBJ databases">
        <title>Antimicrobial resistance genes in bacteria isolated from Japanese honey, and their potential for conferring macrolide and lincosamide resistance in the American foulbrood pathogen Paenibacillus larvae.</title>
        <authorList>
            <person name="Okamoto M."/>
            <person name="Kumagai M."/>
            <person name="Kanamori H."/>
            <person name="Takamatsu D."/>
        </authorList>
    </citation>
    <scope>NUCLEOTIDE SEQUENCE [LARGE SCALE GENOMIC DNA]</scope>
    <source>
        <strain evidence="1 2">J21TS3</strain>
    </source>
</reference>
<dbReference type="Proteomes" id="UP000680638">
    <property type="component" value="Unassembled WGS sequence"/>
</dbReference>
<keyword evidence="2" id="KW-1185">Reference proteome</keyword>
<accession>A0ABQ4LW43</accession>
<comment type="caution">
    <text evidence="1">The sequence shown here is derived from an EMBL/GenBank/DDBJ whole genome shotgun (WGS) entry which is preliminary data.</text>
</comment>
<organism evidence="1 2">
    <name type="scientific">Paenibacillus cookii</name>
    <dbReference type="NCBI Taxonomy" id="157839"/>
    <lineage>
        <taxon>Bacteria</taxon>
        <taxon>Bacillati</taxon>
        <taxon>Bacillota</taxon>
        <taxon>Bacilli</taxon>
        <taxon>Bacillales</taxon>
        <taxon>Paenibacillaceae</taxon>
        <taxon>Paenibacillus</taxon>
    </lineage>
</organism>
<evidence type="ECO:0000313" key="1">
    <source>
        <dbReference type="EMBL" id="GIO67373.1"/>
    </source>
</evidence>
<proteinExistence type="predicted"/>